<dbReference type="Proteomes" id="UP001196870">
    <property type="component" value="Unassembled WGS sequence"/>
</dbReference>
<dbReference type="SUPFAM" id="SSF53850">
    <property type="entry name" value="Periplasmic binding protein-like II"/>
    <property type="match status" value="1"/>
</dbReference>
<dbReference type="RefSeq" id="WP_211850250.1">
    <property type="nucleotide sequence ID" value="NZ_JAAGBB010000001.1"/>
</dbReference>
<dbReference type="PROSITE" id="PS51318">
    <property type="entry name" value="TAT"/>
    <property type="match status" value="1"/>
</dbReference>
<organism evidence="5 6">
    <name type="scientific">Plastoroseomonas hellenica</name>
    <dbReference type="NCBI Taxonomy" id="2687306"/>
    <lineage>
        <taxon>Bacteria</taxon>
        <taxon>Pseudomonadati</taxon>
        <taxon>Pseudomonadota</taxon>
        <taxon>Alphaproteobacteria</taxon>
        <taxon>Acetobacterales</taxon>
        <taxon>Acetobacteraceae</taxon>
        <taxon>Plastoroseomonas</taxon>
    </lineage>
</organism>
<protein>
    <submittedName>
        <fullName evidence="5">ABC transporter substrate-binding protein</fullName>
    </submittedName>
</protein>
<dbReference type="Gene3D" id="3.40.190.10">
    <property type="entry name" value="Periplasmic binding protein-like II"/>
    <property type="match status" value="2"/>
</dbReference>
<proteinExistence type="inferred from homology"/>
<comment type="similarity">
    <text evidence="2">Belongs to the bacterial solute-binding protein SsuA/TauA family.</text>
</comment>
<keyword evidence="3" id="KW-0732">Signal</keyword>
<name>A0ABS5ER37_9PROT</name>
<dbReference type="InterPro" id="IPR015168">
    <property type="entry name" value="SsuA/THI5"/>
</dbReference>
<gene>
    <name evidence="5" type="ORF">GXW71_00180</name>
</gene>
<reference evidence="6" key="1">
    <citation type="journal article" date="2021" name="Syst. Appl. Microbiol.">
        <title>Roseomonas hellenica sp. nov., isolated from roots of wild-growing Alkanna tinctoria.</title>
        <authorList>
            <person name="Rat A."/>
            <person name="Naranjo H.D."/>
            <person name="Lebbe L."/>
            <person name="Cnockaert M."/>
            <person name="Krigas N."/>
            <person name="Grigoriadou K."/>
            <person name="Maloupa E."/>
            <person name="Willems A."/>
        </authorList>
    </citation>
    <scope>NUCLEOTIDE SEQUENCE [LARGE SCALE GENOMIC DNA]</scope>
    <source>
        <strain evidence="6">LMG 31523</strain>
    </source>
</reference>
<dbReference type="PANTHER" id="PTHR30024:SF47">
    <property type="entry name" value="TAURINE-BINDING PERIPLASMIC PROTEIN"/>
    <property type="match status" value="1"/>
</dbReference>
<evidence type="ECO:0000256" key="3">
    <source>
        <dbReference type="ARBA" id="ARBA00022729"/>
    </source>
</evidence>
<evidence type="ECO:0000313" key="6">
    <source>
        <dbReference type="Proteomes" id="UP001196870"/>
    </source>
</evidence>
<evidence type="ECO:0000256" key="1">
    <source>
        <dbReference type="ARBA" id="ARBA00004418"/>
    </source>
</evidence>
<comment type="subcellular location">
    <subcellularLocation>
        <location evidence="1">Periplasm</location>
    </subcellularLocation>
</comment>
<dbReference type="InterPro" id="IPR006311">
    <property type="entry name" value="TAT_signal"/>
</dbReference>
<evidence type="ECO:0000259" key="4">
    <source>
        <dbReference type="Pfam" id="PF09084"/>
    </source>
</evidence>
<keyword evidence="6" id="KW-1185">Reference proteome</keyword>
<dbReference type="EMBL" id="JAAGBB010000001">
    <property type="protein sequence ID" value="MBR0662758.1"/>
    <property type="molecule type" value="Genomic_DNA"/>
</dbReference>
<dbReference type="Pfam" id="PF09084">
    <property type="entry name" value="NMT1"/>
    <property type="match status" value="1"/>
</dbReference>
<sequence length="349" mass="38273">MTVVARHDLSRRLLLGALAAPALLPSLGRAAEAPEVREFEFLGVRDPQLGMQLAVAQHYGLFREEGIDVTFRWQSSGGEVLTVMGSGFPIGVGSPFGQIALAAQNMPVKILAGLADISDTQGLVLAPGVTIAHPRELEGKRCAFTQGNNSPLMLVKLAQRFGFDHTKIRMINMNPSEGVVAAARRDVDMLLAWQPFLHRLTTMGGSLYITGGRLHFANPPEVLPERDKLLYAHSTILVTQEWIETRPNTLKALLRALIKADAVFRADRPRAMAAMQQVLRIPPEPLEVMAEANRYEVAISPELVNTYTFTSDWAVGIRRIPAPANPDTGISTTLLEQVDPSHVTWRPRA</sequence>
<feature type="domain" description="SsuA/THI5-like" evidence="4">
    <location>
        <begin position="53"/>
        <end position="260"/>
    </location>
</feature>
<evidence type="ECO:0000256" key="2">
    <source>
        <dbReference type="ARBA" id="ARBA00010742"/>
    </source>
</evidence>
<comment type="caution">
    <text evidence="5">The sequence shown here is derived from an EMBL/GenBank/DDBJ whole genome shotgun (WGS) entry which is preliminary data.</text>
</comment>
<evidence type="ECO:0000313" key="5">
    <source>
        <dbReference type="EMBL" id="MBR0662758.1"/>
    </source>
</evidence>
<accession>A0ABS5ER37</accession>
<dbReference type="PANTHER" id="PTHR30024">
    <property type="entry name" value="ALIPHATIC SULFONATES-BINDING PROTEIN-RELATED"/>
    <property type="match status" value="1"/>
</dbReference>